<dbReference type="Pfam" id="PF02902">
    <property type="entry name" value="Peptidase_C48"/>
    <property type="match status" value="1"/>
</dbReference>
<evidence type="ECO:0000256" key="5">
    <source>
        <dbReference type="SAM" id="MobiDB-lite"/>
    </source>
</evidence>
<evidence type="ECO:0000256" key="2">
    <source>
        <dbReference type="ARBA" id="ARBA00022670"/>
    </source>
</evidence>
<feature type="region of interest" description="Disordered" evidence="5">
    <location>
        <begin position="117"/>
        <end position="186"/>
    </location>
</feature>
<comment type="similarity">
    <text evidence="1">Belongs to the peptidase C48 family.</text>
</comment>
<organism evidence="7 8">
    <name type="scientific">Acer yangbiense</name>
    <dbReference type="NCBI Taxonomy" id="1000413"/>
    <lineage>
        <taxon>Eukaryota</taxon>
        <taxon>Viridiplantae</taxon>
        <taxon>Streptophyta</taxon>
        <taxon>Embryophyta</taxon>
        <taxon>Tracheophyta</taxon>
        <taxon>Spermatophyta</taxon>
        <taxon>Magnoliopsida</taxon>
        <taxon>eudicotyledons</taxon>
        <taxon>Gunneridae</taxon>
        <taxon>Pentapetalae</taxon>
        <taxon>rosids</taxon>
        <taxon>malvids</taxon>
        <taxon>Sapindales</taxon>
        <taxon>Sapindaceae</taxon>
        <taxon>Hippocastanoideae</taxon>
        <taxon>Acereae</taxon>
        <taxon>Acer</taxon>
    </lineage>
</organism>
<keyword evidence="8" id="KW-1185">Reference proteome</keyword>
<feature type="compositionally biased region" description="Basic residues" evidence="5">
    <location>
        <begin position="161"/>
        <end position="181"/>
    </location>
</feature>
<protein>
    <recommendedName>
        <fullName evidence="6">Ubiquitin-like protease family profile domain-containing protein</fullName>
    </recommendedName>
</protein>
<proteinExistence type="inferred from homology"/>
<dbReference type="GO" id="GO:0006508">
    <property type="term" value="P:proteolysis"/>
    <property type="evidence" value="ECO:0007669"/>
    <property type="project" value="UniProtKB-KW"/>
</dbReference>
<dbReference type="GO" id="GO:0005634">
    <property type="term" value="C:nucleus"/>
    <property type="evidence" value="ECO:0007669"/>
    <property type="project" value="TreeGrafter"/>
</dbReference>
<dbReference type="OrthoDB" id="1680482at2759"/>
<name>A0A5C7HXF9_9ROSI</name>
<dbReference type="InterPro" id="IPR038765">
    <property type="entry name" value="Papain-like_cys_pep_sf"/>
</dbReference>
<evidence type="ECO:0000313" key="8">
    <source>
        <dbReference type="Proteomes" id="UP000323000"/>
    </source>
</evidence>
<dbReference type="PANTHER" id="PTHR12606">
    <property type="entry name" value="SENTRIN/SUMO-SPECIFIC PROTEASE"/>
    <property type="match status" value="1"/>
</dbReference>
<dbReference type="InterPro" id="IPR003653">
    <property type="entry name" value="Peptidase_C48_C"/>
</dbReference>
<reference evidence="8" key="1">
    <citation type="journal article" date="2019" name="Gigascience">
        <title>De novo genome assembly of the endangered Acer yangbiense, a plant species with extremely small populations endemic to Yunnan Province, China.</title>
        <authorList>
            <person name="Yang J."/>
            <person name="Wariss H.M."/>
            <person name="Tao L."/>
            <person name="Zhang R."/>
            <person name="Yun Q."/>
            <person name="Hollingsworth P."/>
            <person name="Dao Z."/>
            <person name="Luo G."/>
            <person name="Guo H."/>
            <person name="Ma Y."/>
            <person name="Sun W."/>
        </authorList>
    </citation>
    <scope>NUCLEOTIDE SEQUENCE [LARGE SCALE GENOMIC DNA]</scope>
    <source>
        <strain evidence="8">cv. Malutang</strain>
    </source>
</reference>
<accession>A0A5C7HXF9</accession>
<gene>
    <name evidence="7" type="ORF">EZV62_012868</name>
</gene>
<dbReference type="Proteomes" id="UP000323000">
    <property type="component" value="Chromosome 5"/>
</dbReference>
<dbReference type="GO" id="GO:0016929">
    <property type="term" value="F:deSUMOylase activity"/>
    <property type="evidence" value="ECO:0007669"/>
    <property type="project" value="TreeGrafter"/>
</dbReference>
<evidence type="ECO:0000256" key="4">
    <source>
        <dbReference type="ARBA" id="ARBA00022807"/>
    </source>
</evidence>
<evidence type="ECO:0000313" key="7">
    <source>
        <dbReference type="EMBL" id="TXG61505.1"/>
    </source>
</evidence>
<keyword evidence="4" id="KW-0788">Thiol protease</keyword>
<dbReference type="Gene3D" id="3.40.395.10">
    <property type="entry name" value="Adenoviral Proteinase, Chain A"/>
    <property type="match status" value="1"/>
</dbReference>
<dbReference type="AlphaFoldDB" id="A0A5C7HXF9"/>
<keyword evidence="2" id="KW-0645">Protease</keyword>
<feature type="compositionally biased region" description="Acidic residues" evidence="5">
    <location>
        <begin position="135"/>
        <end position="153"/>
    </location>
</feature>
<evidence type="ECO:0000259" key="6">
    <source>
        <dbReference type="PROSITE" id="PS50600"/>
    </source>
</evidence>
<dbReference type="PANTHER" id="PTHR12606:SF141">
    <property type="entry name" value="GH15225P-RELATED"/>
    <property type="match status" value="1"/>
</dbReference>
<dbReference type="EMBL" id="VAHF01000005">
    <property type="protein sequence ID" value="TXG61505.1"/>
    <property type="molecule type" value="Genomic_DNA"/>
</dbReference>
<dbReference type="PROSITE" id="PS50600">
    <property type="entry name" value="ULP_PROTEASE"/>
    <property type="match status" value="1"/>
</dbReference>
<dbReference type="GO" id="GO:0016926">
    <property type="term" value="P:protein desumoylation"/>
    <property type="evidence" value="ECO:0007669"/>
    <property type="project" value="TreeGrafter"/>
</dbReference>
<keyword evidence="3" id="KW-0378">Hydrolase</keyword>
<feature type="domain" description="Ubiquitin-like protease family profile" evidence="6">
    <location>
        <begin position="368"/>
        <end position="575"/>
    </location>
</feature>
<dbReference type="SUPFAM" id="SSF54001">
    <property type="entry name" value="Cysteine proteinases"/>
    <property type="match status" value="1"/>
</dbReference>
<sequence>MENIDYDDYLKVWAMEAVQTLIDVFGLRLEHTLPRMRCWTMHKRPHKFLKIISELEANIRSGQVGYSHTYIYLLIFLQYVRPFIIMTLLQAQVLEVLEATDDEAQKDYMVGVDFDMSEGPQFIPPVEMETKEDNESLDDLDDGNDGDDGDEGGDGAPTRKTTVKRKAPKKKKKTSAKKQRKSIPITSLDEEDPLQITELLKAVKALPNEMERIVKQEVSQLSQLPDVLKALASLTEVTDQSLHVKEVGTTVAMEVPPTAMKDVAPTVEKEVGTTVAMEVPPTATKDVAPTVEKEVADSVLVSGDMRVSYNYATEQDRSIRVRLRSAYCKSPFLDPTRASETKREGQKQKYEAFKRKTKPVRQNVGTEESVDQSFFLELEEPKNWLSTDHIDAYMSLLAKRWESEPENFRHSLVLLSSEFYTKLNVEWKSIIEADKKAESSFDVLGFECPADWIEYGCGGRPGWGQPWWLYTQLLIPCCVGEPDGHWILCKVDLLDRHISICDPTGAKKKSNYGERFKQVMPLRQLITSIMNKCGFYSNRGEVPRGSIFSVGRQIIPQQVDNCSCGVFICKYAETAIVKSADWNWGQKDMPKFRKEIAFDIYNNSVSFKSPKDL</sequence>
<evidence type="ECO:0000256" key="3">
    <source>
        <dbReference type="ARBA" id="ARBA00022801"/>
    </source>
</evidence>
<comment type="caution">
    <text evidence="7">The sequence shown here is derived from an EMBL/GenBank/DDBJ whole genome shotgun (WGS) entry which is preliminary data.</text>
</comment>
<evidence type="ECO:0000256" key="1">
    <source>
        <dbReference type="ARBA" id="ARBA00005234"/>
    </source>
</evidence>